<feature type="compositionally biased region" description="Gly residues" evidence="4">
    <location>
        <begin position="920"/>
        <end position="935"/>
    </location>
</feature>
<dbReference type="Pfam" id="PF03159">
    <property type="entry name" value="XRN_N"/>
    <property type="match status" value="1"/>
</dbReference>
<dbReference type="Pfam" id="PF17846">
    <property type="entry name" value="XRN_M"/>
    <property type="match status" value="1"/>
</dbReference>
<dbReference type="AlphaFoldDB" id="A0A0G4H8Z2"/>
<accession>A0A0G4H8Z2</accession>
<evidence type="ECO:0000313" key="7">
    <source>
        <dbReference type="EMBL" id="CEM40170.1"/>
    </source>
</evidence>
<keyword evidence="2" id="KW-0378">Hydrolase</keyword>
<feature type="compositionally biased region" description="Gly residues" evidence="4">
    <location>
        <begin position="1083"/>
        <end position="1094"/>
    </location>
</feature>
<dbReference type="Gene3D" id="3.40.50.12390">
    <property type="match status" value="2"/>
</dbReference>
<dbReference type="InterPro" id="IPR041412">
    <property type="entry name" value="Xrn1_helical"/>
</dbReference>
<dbReference type="GO" id="GO:0000956">
    <property type="term" value="P:nuclear-transcribed mRNA catabolic process"/>
    <property type="evidence" value="ECO:0007669"/>
    <property type="project" value="TreeGrafter"/>
</dbReference>
<dbReference type="Gene3D" id="1.25.40.1050">
    <property type="match status" value="1"/>
</dbReference>
<evidence type="ECO:0000256" key="1">
    <source>
        <dbReference type="ARBA" id="ARBA00022722"/>
    </source>
</evidence>
<dbReference type="GO" id="GO:0005634">
    <property type="term" value="C:nucleus"/>
    <property type="evidence" value="ECO:0007669"/>
    <property type="project" value="TreeGrafter"/>
</dbReference>
<feature type="domain" description="Xrn1 helical" evidence="6">
    <location>
        <begin position="321"/>
        <end position="868"/>
    </location>
</feature>
<proteinExistence type="predicted"/>
<evidence type="ECO:0000256" key="4">
    <source>
        <dbReference type="SAM" id="MobiDB-lite"/>
    </source>
</evidence>
<feature type="compositionally biased region" description="Pro residues" evidence="4">
    <location>
        <begin position="951"/>
        <end position="964"/>
    </location>
</feature>
<evidence type="ECO:0000256" key="3">
    <source>
        <dbReference type="ARBA" id="ARBA00022839"/>
    </source>
</evidence>
<feature type="compositionally biased region" description="Polar residues" evidence="4">
    <location>
        <begin position="901"/>
        <end position="911"/>
    </location>
</feature>
<gene>
    <name evidence="7" type="ORF">Cvel_25102</name>
</gene>
<feature type="region of interest" description="Disordered" evidence="4">
    <location>
        <begin position="407"/>
        <end position="547"/>
    </location>
</feature>
<dbReference type="PANTHER" id="PTHR12341:SF41">
    <property type="entry name" value="5'-3' EXORIBONUCLEASE 2"/>
    <property type="match status" value="1"/>
</dbReference>
<keyword evidence="1" id="KW-0540">Nuclease</keyword>
<evidence type="ECO:0000259" key="6">
    <source>
        <dbReference type="Pfam" id="PF17846"/>
    </source>
</evidence>
<feature type="compositionally biased region" description="Basic and acidic residues" evidence="4">
    <location>
        <begin position="866"/>
        <end position="880"/>
    </location>
</feature>
<protein>
    <submittedName>
        <fullName evidence="7">Uncharacterized protein</fullName>
    </submittedName>
</protein>
<organism evidence="7">
    <name type="scientific">Chromera velia CCMP2878</name>
    <dbReference type="NCBI Taxonomy" id="1169474"/>
    <lineage>
        <taxon>Eukaryota</taxon>
        <taxon>Sar</taxon>
        <taxon>Alveolata</taxon>
        <taxon>Colpodellida</taxon>
        <taxon>Chromeraceae</taxon>
        <taxon>Chromera</taxon>
    </lineage>
</organism>
<feature type="region of interest" description="Disordered" evidence="4">
    <location>
        <begin position="861"/>
        <end position="888"/>
    </location>
</feature>
<feature type="compositionally biased region" description="Polar residues" evidence="4">
    <location>
        <begin position="440"/>
        <end position="460"/>
    </location>
</feature>
<dbReference type="VEuPathDB" id="CryptoDB:Cvel_25102"/>
<feature type="region of interest" description="Disordered" evidence="4">
    <location>
        <begin position="901"/>
        <end position="1162"/>
    </location>
</feature>
<name>A0A0G4H8Z2_9ALVE</name>
<feature type="compositionally biased region" description="Low complexity" evidence="4">
    <location>
        <begin position="523"/>
        <end position="539"/>
    </location>
</feature>
<dbReference type="PANTHER" id="PTHR12341">
    <property type="entry name" value="5'-&gt;3' EXORIBONUCLEASE"/>
    <property type="match status" value="1"/>
</dbReference>
<evidence type="ECO:0000256" key="2">
    <source>
        <dbReference type="ARBA" id="ARBA00022801"/>
    </source>
</evidence>
<feature type="compositionally biased region" description="Basic and acidic residues" evidence="4">
    <location>
        <begin position="996"/>
        <end position="1010"/>
    </location>
</feature>
<feature type="compositionally biased region" description="Low complexity" evidence="4">
    <location>
        <begin position="1095"/>
        <end position="1119"/>
    </location>
</feature>
<keyword evidence="3" id="KW-0269">Exonuclease</keyword>
<dbReference type="InterPro" id="IPR004859">
    <property type="entry name" value="Xrn1_N"/>
</dbReference>
<feature type="compositionally biased region" description="Basic and acidic residues" evidence="4">
    <location>
        <begin position="1021"/>
        <end position="1059"/>
    </location>
</feature>
<sequence>MGVPTFFRWLSIRYPKTVVDAVEPPIAEAPDGSYVVQNPELPNPNGEFDCLYLDMNGIIHPCCRPEGGSEPETFEEMFENIFMYIDKIVSIIRPQKLIYMAVDGVAPRAKMNQQRVRRFKAVKESAEIEEQIRKLEEEFVTDGRAIPAKKEKFDGNQITPGTPFMHQLSEALRFYIATRFKLAWKNTPNLKVILSDANNPGEGEHKIMDFIRSQRSSPDYNANMRHCLYGADADLIMLGLATHEAHFYIIREIVINAEDEAKRKLADQERRIKQGLPPATAEDGGGLQIKPMSLLRIPVLREYLRVEFDTQKFVKPLPFEYDFERVIDDFVFMCFFVGNDFLPHLPSLSIHKGSIDQMVALYQHVLPDLGSYLSDKGQVNFKATAKFVSFLGQVEDDVFRNELSRNRRLEASQKQQKEAHARLMERKKQGPTPWHEQAAAPSQLSRDVSGMSVISSSNGGMSEGGASRSVSVGLDPDPNSQSADAIARELGLLGPPETPAAAEGGTGEDRSGAGFKRKADGTVAVSSSSSSSASASASAGLAPHEKRQQDIDAFKQRLKAIRDEGDGKNIDTSDQICLGEGIKAEWRNRYYTKKFGLVEGDDENVQSRRVAYKYVEGMAWVLRYYYTGVPNWGWFYPFHYAPFASDMAVLDEFEKDILEALSEKNLGEPLLPFQQLMAVLPPKSGKKALPEVFHPLMTDEDSPLADFYPRTFAEDPDGKPKRWLWVALLPFIDCDRLKEVVVPIEKGLSGEAAGRNVMGKEILYVGTGHPLAEEMQTLHSRVQQESSKEVSEVFDDIKASLSQSLTGVLRGCGEMTAPGDAFTMVDMEANGESWSAEFVELPREKVELHCRLLTERGAAAPTPVLDRTDTEEGADRDRKGGFNGPNARRQILTVLGVNTHQHNRNGYTNSFMGGDRRYGGPPGFGGMPGPGGYGRDPGFLPSRSVSGPPLMQHPPPHMQGPPPVHARDYERRSGGYGGPPHSGYGPRQGEPPYGAIRRDDPGAYHGRDARAGPYGAPPRPWNDRGDRWGDRGDRDRPWGDRGERDRPWGGDRGDRDPPWGDRGPYGRPQVENAPPPWQQRQPGPGGGHGPGQGPLPGYAEAPPAQSPQQQQPSSSAGGAAAAGGGSLISGMRVRGLTFVRRQLNPPARPPDQNGGSAPPWRH</sequence>
<feature type="domain" description="Xrn1 N-terminal" evidence="5">
    <location>
        <begin position="1"/>
        <end position="252"/>
    </location>
</feature>
<dbReference type="GO" id="GO:0004534">
    <property type="term" value="F:5'-3' RNA exonuclease activity"/>
    <property type="evidence" value="ECO:0007669"/>
    <property type="project" value="TreeGrafter"/>
</dbReference>
<feature type="compositionally biased region" description="Basic and acidic residues" evidence="4">
    <location>
        <begin position="407"/>
        <end position="428"/>
    </location>
</feature>
<dbReference type="GO" id="GO:0003723">
    <property type="term" value="F:RNA binding"/>
    <property type="evidence" value="ECO:0007669"/>
    <property type="project" value="TreeGrafter"/>
</dbReference>
<reference evidence="7" key="1">
    <citation type="submission" date="2014-11" db="EMBL/GenBank/DDBJ databases">
        <authorList>
            <person name="Otto D Thomas"/>
            <person name="Naeem Raeece"/>
        </authorList>
    </citation>
    <scope>NUCLEOTIDE SEQUENCE</scope>
</reference>
<dbReference type="InterPro" id="IPR027073">
    <property type="entry name" value="5_3_exoribonuclease"/>
</dbReference>
<evidence type="ECO:0000259" key="5">
    <source>
        <dbReference type="Pfam" id="PF03159"/>
    </source>
</evidence>
<dbReference type="PhylomeDB" id="A0A0G4H8Z2"/>
<dbReference type="EMBL" id="CDMZ01001985">
    <property type="protein sequence ID" value="CEM40170.1"/>
    <property type="molecule type" value="Genomic_DNA"/>
</dbReference>
<dbReference type="CDD" id="cd18673">
    <property type="entry name" value="PIN_XRN1-2-like"/>
    <property type="match status" value="1"/>
</dbReference>